<keyword evidence="1" id="KW-0812">Transmembrane</keyword>
<evidence type="ECO:0000256" key="1">
    <source>
        <dbReference type="SAM" id="Phobius"/>
    </source>
</evidence>
<keyword evidence="1" id="KW-0472">Membrane</keyword>
<name>A0A382E6H2_9ZZZZ</name>
<evidence type="ECO:0000313" key="2">
    <source>
        <dbReference type="EMBL" id="SVB45581.1"/>
    </source>
</evidence>
<feature type="transmembrane region" description="Helical" evidence="1">
    <location>
        <begin position="6"/>
        <end position="24"/>
    </location>
</feature>
<dbReference type="AlphaFoldDB" id="A0A382E6H2"/>
<gene>
    <name evidence="2" type="ORF">METZ01_LOCUS198435</name>
</gene>
<organism evidence="2">
    <name type="scientific">marine metagenome</name>
    <dbReference type="NCBI Taxonomy" id="408172"/>
    <lineage>
        <taxon>unclassified sequences</taxon>
        <taxon>metagenomes</taxon>
        <taxon>ecological metagenomes</taxon>
    </lineage>
</organism>
<sequence length="115" mass="13901">MELLKWLPPIAMACWFCWFLWGVWRKWGELSGQRKLEDHHGWQNHGWRTCIICGEKDGVEERTHPSNRWDHLALKPCKFCGANEADQTREIFRKWWWLMLLVPILLFIVIMYGCD</sequence>
<dbReference type="EMBL" id="UINC01042652">
    <property type="protein sequence ID" value="SVB45581.1"/>
    <property type="molecule type" value="Genomic_DNA"/>
</dbReference>
<protein>
    <submittedName>
        <fullName evidence="2">Uncharacterized protein</fullName>
    </submittedName>
</protein>
<keyword evidence="1" id="KW-1133">Transmembrane helix</keyword>
<proteinExistence type="predicted"/>
<feature type="transmembrane region" description="Helical" evidence="1">
    <location>
        <begin position="95"/>
        <end position="113"/>
    </location>
</feature>
<reference evidence="2" key="1">
    <citation type="submission" date="2018-05" db="EMBL/GenBank/DDBJ databases">
        <authorList>
            <person name="Lanie J.A."/>
            <person name="Ng W.-L."/>
            <person name="Kazmierczak K.M."/>
            <person name="Andrzejewski T.M."/>
            <person name="Davidsen T.M."/>
            <person name="Wayne K.J."/>
            <person name="Tettelin H."/>
            <person name="Glass J.I."/>
            <person name="Rusch D."/>
            <person name="Podicherti R."/>
            <person name="Tsui H.-C.T."/>
            <person name="Winkler M.E."/>
        </authorList>
    </citation>
    <scope>NUCLEOTIDE SEQUENCE</scope>
</reference>
<accession>A0A382E6H2</accession>